<sequence>MQQSPKSRPIKGRIRNLFFVSSSSHQPVRLPPSRSLAPSFLSSSDGGSGSVSSAARPPQVPFLAWCCTSRHGMQSGPGVGWVGVSWWVGGRDQPIPSSKRGRIAASHWLVADAGPQRRGHHLSQRQGGEFHVTRNKHPLTGLAAACARRSRPLAVVSARLRQAAFGDSFLALGRLIPYSVFGFRLGSSPWPSIRTGFRSNIYNDIR</sequence>
<reference evidence="2" key="1">
    <citation type="journal article" date="2021" name="Nat. Commun.">
        <title>Genetic determinants of endophytism in the Arabidopsis root mycobiome.</title>
        <authorList>
            <person name="Mesny F."/>
            <person name="Miyauchi S."/>
            <person name="Thiergart T."/>
            <person name="Pickel B."/>
            <person name="Atanasova L."/>
            <person name="Karlsson M."/>
            <person name="Huettel B."/>
            <person name="Barry K.W."/>
            <person name="Haridas S."/>
            <person name="Chen C."/>
            <person name="Bauer D."/>
            <person name="Andreopoulos W."/>
            <person name="Pangilinan J."/>
            <person name="LaButti K."/>
            <person name="Riley R."/>
            <person name="Lipzen A."/>
            <person name="Clum A."/>
            <person name="Drula E."/>
            <person name="Henrissat B."/>
            <person name="Kohler A."/>
            <person name="Grigoriev I.V."/>
            <person name="Martin F.M."/>
            <person name="Hacquard S."/>
        </authorList>
    </citation>
    <scope>NUCLEOTIDE SEQUENCE</scope>
    <source>
        <strain evidence="2">MPI-SDFR-AT-0117</strain>
    </source>
</reference>
<dbReference type="Proteomes" id="UP000770015">
    <property type="component" value="Unassembled WGS sequence"/>
</dbReference>
<organism evidence="2 3">
    <name type="scientific">Plectosphaerella plurivora</name>
    <dbReference type="NCBI Taxonomy" id="936078"/>
    <lineage>
        <taxon>Eukaryota</taxon>
        <taxon>Fungi</taxon>
        <taxon>Dikarya</taxon>
        <taxon>Ascomycota</taxon>
        <taxon>Pezizomycotina</taxon>
        <taxon>Sordariomycetes</taxon>
        <taxon>Hypocreomycetidae</taxon>
        <taxon>Glomerellales</taxon>
        <taxon>Plectosphaerellaceae</taxon>
        <taxon>Plectosphaerella</taxon>
    </lineage>
</organism>
<proteinExistence type="predicted"/>
<evidence type="ECO:0000313" key="3">
    <source>
        <dbReference type="Proteomes" id="UP000770015"/>
    </source>
</evidence>
<feature type="compositionally biased region" description="Low complexity" evidence="1">
    <location>
        <begin position="31"/>
        <end position="53"/>
    </location>
</feature>
<name>A0A9P9ACM8_9PEZI</name>
<gene>
    <name evidence="2" type="ORF">F5X68DRAFT_74276</name>
</gene>
<feature type="region of interest" description="Disordered" evidence="1">
    <location>
        <begin position="24"/>
        <end position="54"/>
    </location>
</feature>
<dbReference type="EMBL" id="JAGSXJ010000007">
    <property type="protein sequence ID" value="KAH6689690.1"/>
    <property type="molecule type" value="Genomic_DNA"/>
</dbReference>
<comment type="caution">
    <text evidence="2">The sequence shown here is derived from an EMBL/GenBank/DDBJ whole genome shotgun (WGS) entry which is preliminary data.</text>
</comment>
<accession>A0A9P9ACM8</accession>
<dbReference type="AlphaFoldDB" id="A0A9P9ACM8"/>
<keyword evidence="3" id="KW-1185">Reference proteome</keyword>
<protein>
    <submittedName>
        <fullName evidence="2">Uncharacterized protein</fullName>
    </submittedName>
</protein>
<evidence type="ECO:0000256" key="1">
    <source>
        <dbReference type="SAM" id="MobiDB-lite"/>
    </source>
</evidence>
<evidence type="ECO:0000313" key="2">
    <source>
        <dbReference type="EMBL" id="KAH6689690.1"/>
    </source>
</evidence>